<dbReference type="AlphaFoldDB" id="A0A3D8RSE2"/>
<comment type="caution">
    <text evidence="1">The sequence shown here is derived from an EMBL/GenBank/DDBJ whole genome shotgun (WGS) entry which is preliminary data.</text>
</comment>
<evidence type="ECO:0000313" key="1">
    <source>
        <dbReference type="EMBL" id="RDW76731.1"/>
    </source>
</evidence>
<dbReference type="OrthoDB" id="4488014at2759"/>
<reference evidence="1 2" key="1">
    <citation type="journal article" date="2018" name="IMA Fungus">
        <title>IMA Genome-F 9: Draft genome sequence of Annulohypoxylon stygium, Aspergillus mulundensis, Berkeleyomyces basicola (syn. Thielaviopsis basicola), Ceratocystis smalleyi, two Cercospora beticola strains, Coleophoma cylindrospora, Fusarium fracticaudum, Phialophora cf. hyalina, and Morchella septimelata.</title>
        <authorList>
            <person name="Wingfield B.D."/>
            <person name="Bills G.F."/>
            <person name="Dong Y."/>
            <person name="Huang W."/>
            <person name="Nel W.J."/>
            <person name="Swalarsk-Parry B.S."/>
            <person name="Vaghefi N."/>
            <person name="Wilken P.M."/>
            <person name="An Z."/>
            <person name="de Beer Z.W."/>
            <person name="De Vos L."/>
            <person name="Chen L."/>
            <person name="Duong T.A."/>
            <person name="Gao Y."/>
            <person name="Hammerbacher A."/>
            <person name="Kikkert J.R."/>
            <person name="Li Y."/>
            <person name="Li H."/>
            <person name="Li K."/>
            <person name="Li Q."/>
            <person name="Liu X."/>
            <person name="Ma X."/>
            <person name="Naidoo K."/>
            <person name="Pethybridge S.J."/>
            <person name="Sun J."/>
            <person name="Steenkamp E.T."/>
            <person name="van der Nest M.A."/>
            <person name="van Wyk S."/>
            <person name="Wingfield M.J."/>
            <person name="Xiong C."/>
            <person name="Yue Q."/>
            <person name="Zhang X."/>
        </authorList>
    </citation>
    <scope>NUCLEOTIDE SEQUENCE [LARGE SCALE GENOMIC DNA]</scope>
    <source>
        <strain evidence="1 2">DSM 5745</strain>
    </source>
</reference>
<protein>
    <submittedName>
        <fullName evidence="1">Uncharacterized protein</fullName>
    </submittedName>
</protein>
<evidence type="ECO:0000313" key="2">
    <source>
        <dbReference type="Proteomes" id="UP000256690"/>
    </source>
</evidence>
<keyword evidence="2" id="KW-1185">Reference proteome</keyword>
<name>A0A3D8RSE2_9EURO</name>
<accession>A0A3D8RSE2</accession>
<organism evidence="1 2">
    <name type="scientific">Aspergillus mulundensis</name>
    <dbReference type="NCBI Taxonomy" id="1810919"/>
    <lineage>
        <taxon>Eukaryota</taxon>
        <taxon>Fungi</taxon>
        <taxon>Dikarya</taxon>
        <taxon>Ascomycota</taxon>
        <taxon>Pezizomycotina</taxon>
        <taxon>Eurotiomycetes</taxon>
        <taxon>Eurotiomycetidae</taxon>
        <taxon>Eurotiales</taxon>
        <taxon>Aspergillaceae</taxon>
        <taxon>Aspergillus</taxon>
        <taxon>Aspergillus subgen. Nidulantes</taxon>
    </lineage>
</organism>
<dbReference type="RefSeq" id="XP_026603043.1">
    <property type="nucleotide sequence ID" value="XM_026748739.1"/>
</dbReference>
<sequence>MPTNQPPFISWALVEQPTNPTDVPTRAQLMRRHGLIVSDETPDIITILLDIPRDEEKKEKNFILTVLRNMIEVVQMRLVTKEFANPHEAVDPRNSRAIVTAITDSPTPFAVYKDIHRALVSLRDSLAEKEARGEILEMDENWVYFEGCIRMQWVEGVVPLERHYNAPVSDPRWRDELGLSKMPG</sequence>
<dbReference type="EMBL" id="PVWQ01000007">
    <property type="protein sequence ID" value="RDW76731.1"/>
    <property type="molecule type" value="Genomic_DNA"/>
</dbReference>
<dbReference type="GeneID" id="38117093"/>
<gene>
    <name evidence="1" type="ORF">DSM5745_06723</name>
</gene>
<proteinExistence type="predicted"/>
<dbReference type="Proteomes" id="UP000256690">
    <property type="component" value="Unassembled WGS sequence"/>
</dbReference>